<evidence type="ECO:0000256" key="7">
    <source>
        <dbReference type="ARBA" id="ARBA00023242"/>
    </source>
</evidence>
<feature type="domain" description="U4/U6.U5 small nuclear ribonucleoprotein 27kDa protein" evidence="9">
    <location>
        <begin position="137"/>
        <end position="191"/>
    </location>
</feature>
<reference evidence="10" key="1">
    <citation type="journal article" date="2020" name="Stud. Mycol.">
        <title>101 Dothideomycetes genomes: a test case for predicting lifestyles and emergence of pathogens.</title>
        <authorList>
            <person name="Haridas S."/>
            <person name="Albert R."/>
            <person name="Binder M."/>
            <person name="Bloem J."/>
            <person name="Labutti K."/>
            <person name="Salamov A."/>
            <person name="Andreopoulos B."/>
            <person name="Baker S."/>
            <person name="Barry K."/>
            <person name="Bills G."/>
            <person name="Bluhm B."/>
            <person name="Cannon C."/>
            <person name="Castanera R."/>
            <person name="Culley D."/>
            <person name="Daum C."/>
            <person name="Ezra D."/>
            <person name="Gonzalez J."/>
            <person name="Henrissat B."/>
            <person name="Kuo A."/>
            <person name="Liang C."/>
            <person name="Lipzen A."/>
            <person name="Lutzoni F."/>
            <person name="Magnuson J."/>
            <person name="Mondo S."/>
            <person name="Nolan M."/>
            <person name="Ohm R."/>
            <person name="Pangilinan J."/>
            <person name="Park H.-J."/>
            <person name="Ramirez L."/>
            <person name="Alfaro M."/>
            <person name="Sun H."/>
            <person name="Tritt A."/>
            <person name="Yoshinaga Y."/>
            <person name="Zwiers L.-H."/>
            <person name="Turgeon B."/>
            <person name="Goodwin S."/>
            <person name="Spatafora J."/>
            <person name="Crous P."/>
            <person name="Grigoriev I."/>
        </authorList>
    </citation>
    <scope>NUCLEOTIDE SEQUENCE</scope>
    <source>
        <strain evidence="10">CBS 123094</strain>
    </source>
</reference>
<evidence type="ECO:0000256" key="4">
    <source>
        <dbReference type="ARBA" id="ARBA00011825"/>
    </source>
</evidence>
<dbReference type="InterPro" id="IPR013957">
    <property type="entry name" value="SNRNP27"/>
</dbReference>
<evidence type="ECO:0000256" key="2">
    <source>
        <dbReference type="ARBA" id="ARBA00004123"/>
    </source>
</evidence>
<dbReference type="GO" id="GO:0071011">
    <property type="term" value="C:precatalytic spliceosome"/>
    <property type="evidence" value="ECO:0007669"/>
    <property type="project" value="TreeGrafter"/>
</dbReference>
<keyword evidence="7" id="KW-0539">Nucleus</keyword>
<comment type="similarity">
    <text evidence="3">Belongs to the SNUT3 family.</text>
</comment>
<accession>A0A6A5WY30</accession>
<comment type="subunit">
    <text evidence="4">Part of a tri-snRNP complex.</text>
</comment>
<feature type="compositionally biased region" description="Basic and acidic residues" evidence="8">
    <location>
        <begin position="1"/>
        <end position="38"/>
    </location>
</feature>
<dbReference type="OrthoDB" id="21368at2759"/>
<dbReference type="AlphaFoldDB" id="A0A6A5WY30"/>
<dbReference type="EMBL" id="ML977577">
    <property type="protein sequence ID" value="KAF2002566.1"/>
    <property type="molecule type" value="Genomic_DNA"/>
</dbReference>
<feature type="compositionally biased region" description="Basic and acidic residues" evidence="8">
    <location>
        <begin position="65"/>
        <end position="83"/>
    </location>
</feature>
<dbReference type="PANTHER" id="PTHR31077:SF1">
    <property type="entry name" value="U4_U6.U5 SMALL NUCLEAR RIBONUCLEOPROTEIN 27 KDA PROTEIN"/>
    <property type="match status" value="1"/>
</dbReference>
<sequence length="193" mass="21985">MSNDTGGKDEFGRDRSRIADSSRRNHQDSRGTTPHERNGPAPRRRSRSPDDLRHERGGRRAGGNRYRERSPIRESREAVRRTDTPTGPRGGAARRPPTGPASSARPPFDQPEPAVKPEEEKDPDVKMEDKPDDMDEETWVMQQVMGFTSFKSTKETKVPGNDKNYGVRKEKVMQARQYMNRKGGFNRPLSPER</sequence>
<evidence type="ECO:0000259" key="9">
    <source>
        <dbReference type="Pfam" id="PF08648"/>
    </source>
</evidence>
<dbReference type="GO" id="GO:0008380">
    <property type="term" value="P:RNA splicing"/>
    <property type="evidence" value="ECO:0007669"/>
    <property type="project" value="UniProtKB-KW"/>
</dbReference>
<keyword evidence="11" id="KW-1185">Reference proteome</keyword>
<keyword evidence="5" id="KW-0507">mRNA processing</keyword>
<comment type="function">
    <text evidence="1">May play a role in mRNA splicing.</text>
</comment>
<evidence type="ECO:0000256" key="3">
    <source>
        <dbReference type="ARBA" id="ARBA00008218"/>
    </source>
</evidence>
<dbReference type="Pfam" id="PF08648">
    <property type="entry name" value="SNRNP27"/>
    <property type="match status" value="1"/>
</dbReference>
<evidence type="ECO:0000313" key="10">
    <source>
        <dbReference type="EMBL" id="KAF2002566.1"/>
    </source>
</evidence>
<name>A0A6A5WY30_9PLEO</name>
<organism evidence="10 11">
    <name type="scientific">Amniculicola lignicola CBS 123094</name>
    <dbReference type="NCBI Taxonomy" id="1392246"/>
    <lineage>
        <taxon>Eukaryota</taxon>
        <taxon>Fungi</taxon>
        <taxon>Dikarya</taxon>
        <taxon>Ascomycota</taxon>
        <taxon>Pezizomycotina</taxon>
        <taxon>Dothideomycetes</taxon>
        <taxon>Pleosporomycetidae</taxon>
        <taxon>Pleosporales</taxon>
        <taxon>Amniculicolaceae</taxon>
        <taxon>Amniculicola</taxon>
    </lineage>
</organism>
<evidence type="ECO:0000256" key="5">
    <source>
        <dbReference type="ARBA" id="ARBA00022664"/>
    </source>
</evidence>
<proteinExistence type="inferred from homology"/>
<feature type="compositionally biased region" description="Basic and acidic residues" evidence="8">
    <location>
        <begin position="115"/>
        <end position="129"/>
    </location>
</feature>
<dbReference type="Proteomes" id="UP000799779">
    <property type="component" value="Unassembled WGS sequence"/>
</dbReference>
<comment type="subcellular location">
    <subcellularLocation>
        <location evidence="2">Nucleus</location>
    </subcellularLocation>
</comment>
<evidence type="ECO:0000256" key="6">
    <source>
        <dbReference type="ARBA" id="ARBA00023187"/>
    </source>
</evidence>
<feature type="region of interest" description="Disordered" evidence="8">
    <location>
        <begin position="1"/>
        <end position="133"/>
    </location>
</feature>
<keyword evidence="6" id="KW-0508">mRNA splicing</keyword>
<protein>
    <recommendedName>
        <fullName evidence="9">U4/U6.U5 small nuclear ribonucleoprotein 27kDa protein domain-containing protein</fullName>
    </recommendedName>
</protein>
<evidence type="ECO:0000313" key="11">
    <source>
        <dbReference type="Proteomes" id="UP000799779"/>
    </source>
</evidence>
<evidence type="ECO:0000256" key="1">
    <source>
        <dbReference type="ARBA" id="ARBA00003632"/>
    </source>
</evidence>
<gene>
    <name evidence="10" type="ORF">P154DRAFT_141757</name>
</gene>
<dbReference type="PANTHER" id="PTHR31077">
    <property type="entry name" value="U4/U6.U5 SMALL NUCLEAR RIBONUCLEOPROTEIN 27 KDA PROTEIN"/>
    <property type="match status" value="1"/>
</dbReference>
<dbReference type="GO" id="GO:0006397">
    <property type="term" value="P:mRNA processing"/>
    <property type="evidence" value="ECO:0007669"/>
    <property type="project" value="UniProtKB-KW"/>
</dbReference>
<evidence type="ECO:0000256" key="8">
    <source>
        <dbReference type="SAM" id="MobiDB-lite"/>
    </source>
</evidence>